<evidence type="ECO:0000256" key="2">
    <source>
        <dbReference type="SAM" id="MobiDB-lite"/>
    </source>
</evidence>
<dbReference type="PANTHER" id="PTHR35861">
    <property type="match status" value="1"/>
</dbReference>
<dbReference type="Proteomes" id="UP000697802">
    <property type="component" value="Unassembled WGS sequence"/>
</dbReference>
<feature type="region of interest" description="Disordered" evidence="2">
    <location>
        <begin position="78"/>
        <end position="106"/>
    </location>
</feature>
<feature type="domain" description="Tail sheath protein C-terminal" evidence="4">
    <location>
        <begin position="400"/>
        <end position="506"/>
    </location>
</feature>
<dbReference type="InterPro" id="IPR020287">
    <property type="entry name" value="Tail_sheath_C"/>
</dbReference>
<evidence type="ECO:0000259" key="3">
    <source>
        <dbReference type="Pfam" id="PF04984"/>
    </source>
</evidence>
<name>A0ABX0GJL2_9GAMM</name>
<evidence type="ECO:0000259" key="4">
    <source>
        <dbReference type="Pfam" id="PF17482"/>
    </source>
</evidence>
<dbReference type="Gene3D" id="3.40.50.11780">
    <property type="match status" value="1"/>
</dbReference>
<dbReference type="PANTHER" id="PTHR35861:SF1">
    <property type="entry name" value="PHAGE TAIL SHEATH PROTEIN"/>
    <property type="match status" value="1"/>
</dbReference>
<dbReference type="InterPro" id="IPR052042">
    <property type="entry name" value="Tail_sheath_structural"/>
</dbReference>
<dbReference type="Pfam" id="PF04984">
    <property type="entry name" value="Phage_sheath_1"/>
    <property type="match status" value="1"/>
</dbReference>
<organism evidence="5 6">
    <name type="scientific">Photorhabdus tasmaniensis</name>
    <dbReference type="NCBI Taxonomy" id="1004159"/>
    <lineage>
        <taxon>Bacteria</taxon>
        <taxon>Pseudomonadati</taxon>
        <taxon>Pseudomonadota</taxon>
        <taxon>Gammaproteobacteria</taxon>
        <taxon>Enterobacterales</taxon>
        <taxon>Morganellaceae</taxon>
        <taxon>Photorhabdus</taxon>
    </lineage>
</organism>
<dbReference type="EMBL" id="PUJU01000022">
    <property type="protein sequence ID" value="NHB88433.1"/>
    <property type="molecule type" value="Genomic_DNA"/>
</dbReference>
<proteinExistence type="inferred from homology"/>
<keyword evidence="6" id="KW-1185">Reference proteome</keyword>
<dbReference type="InterPro" id="IPR035089">
    <property type="entry name" value="Phage_sheath_subtilisin"/>
</dbReference>
<protein>
    <submittedName>
        <fullName evidence="5">Phage tail sheath family protein</fullName>
    </submittedName>
</protein>
<gene>
    <name evidence="5" type="ORF">C5471_12210</name>
</gene>
<comment type="caution">
    <text evidence="5">The sequence shown here is derived from an EMBL/GenBank/DDBJ whole genome shotgun (WGS) entry which is preliminary data.</text>
</comment>
<accession>A0ABX0GJL2</accession>
<dbReference type="RefSeq" id="WP_133812904.1">
    <property type="nucleotide sequence ID" value="NZ_CAWPIF010000022.1"/>
</dbReference>
<evidence type="ECO:0000256" key="1">
    <source>
        <dbReference type="ARBA" id="ARBA00008005"/>
    </source>
</evidence>
<evidence type="ECO:0000313" key="6">
    <source>
        <dbReference type="Proteomes" id="UP000697802"/>
    </source>
</evidence>
<feature type="domain" description="Tail sheath protein subtilisin-like" evidence="3">
    <location>
        <begin position="295"/>
        <end position="398"/>
    </location>
</feature>
<dbReference type="Pfam" id="PF17482">
    <property type="entry name" value="Phage_sheath_1C"/>
    <property type="match status" value="1"/>
</dbReference>
<reference evidence="5 6" key="1">
    <citation type="submission" date="2018-02" db="EMBL/GenBank/DDBJ databases">
        <authorList>
            <person name="Machado R.A."/>
        </authorList>
    </citation>
    <scope>NUCLEOTIDE SEQUENCE [LARGE SCALE GENOMIC DNA]</scope>
    <source>
        <strain evidence="5 6">T327</strain>
    </source>
</reference>
<comment type="similarity">
    <text evidence="1">Belongs to the myoviridae tail sheath protein family.</text>
</comment>
<sequence length="511" mass="56167">MPSVAYTTPGVYIEEDASLSLSISTSPTAIPVFIGKFFRKDGSQIEQGSCIKITSWLDFISQFSLSSSFKVSIQAIEEKTEEKEKKEEEKTEEKTEEKAEEKTEKKAEISVETVSKPLKNNQKNAKIGSGISVDKEVKKTYTYVATITATAFGAFAVQHYFSNGGGACYLLPLVAPVKTDVPKVKAAIAAKTIEAVKYELATLPDLIEKQQEITLLLCPETDETLAPSQKQEVYSGVNSLLKDKVGYFLIADSTGGEDKPTTQPDKTAVYYPDLETSFTYNQPADADIVLRGYEDPSANLETLKTASPEEYVKAKKAVDDVFKATKIILPPSAAVAGAYAATDASRGVWKASANVALNNAKPAAVITDNDQSTMNKSGINAIRHFTGKGTLIWGARTLKDDDNWRYIPVRRLFNAAERDIKQAMRFAVFEPNSQPTWERVRSAIDNYLHQLWQQGALVGSRPQEAYFVQIGQGVTMSDDDIKQGKMIVKVGMAAVRPAEFIILQFSQKLAQ</sequence>
<evidence type="ECO:0000313" key="5">
    <source>
        <dbReference type="EMBL" id="NHB88433.1"/>
    </source>
</evidence>